<gene>
    <name evidence="3" type="ORF">HJG59_007267</name>
</gene>
<feature type="region of interest" description="Disordered" evidence="2">
    <location>
        <begin position="348"/>
        <end position="368"/>
    </location>
</feature>
<dbReference type="PANTHER" id="PTHR28375:SF1">
    <property type="entry name" value="PROTEIN HINDERIN"/>
    <property type="match status" value="1"/>
</dbReference>
<protein>
    <recommendedName>
        <fullName evidence="5">KIAA1328</fullName>
    </recommendedName>
</protein>
<dbReference type="PANTHER" id="PTHR28375">
    <property type="entry name" value="PROTEIN HINDERIN"/>
    <property type="match status" value="1"/>
</dbReference>
<keyword evidence="4" id="KW-1185">Reference proteome</keyword>
<sequence>MSVSELDAARIQEQQVFSRKNTLPSSSMELDGSYLSVAKPQTCYQTRQRPTKTANQDLAAKSLAEFRNNSWKPSALHNPKEDLDRVLLETRTCDYGSPGNKPAVTVSTEKVPSEELKMKECQHLKPTPSRLCCGRRLSENADHVHPTEMAPQYSKAHPESCHYCGRFWASLMHGQGVLQPSETDFKKLLSEDRRQQLMLQKMELEIEKERLQHLLAQQETKLLLKQQQLHQSRLDFNCLLMSACDGWLHGTSSSIKKKQESTNSGENRREKKTVGFQSPIEDDALWTCEKKDTHRPQRGTMTGIRKDASTSPMTTESQKELVSTTMSSFQNDTSRYETSLLDLVQSLSPKSASKPQPHPSREAGVWNHRTCRLSSLKSARKKTRAGGTPEDLEEDQILEDIFFI</sequence>
<dbReference type="Pfam" id="PF15369">
    <property type="entry name" value="KIAA1328"/>
    <property type="match status" value="1"/>
</dbReference>
<feature type="region of interest" description="Disordered" evidence="2">
    <location>
        <begin position="254"/>
        <end position="318"/>
    </location>
</feature>
<organism evidence="3 4">
    <name type="scientific">Molossus molossus</name>
    <name type="common">Pallas' mastiff bat</name>
    <name type="synonym">Vespertilio molossus</name>
    <dbReference type="NCBI Taxonomy" id="27622"/>
    <lineage>
        <taxon>Eukaryota</taxon>
        <taxon>Metazoa</taxon>
        <taxon>Chordata</taxon>
        <taxon>Craniata</taxon>
        <taxon>Vertebrata</taxon>
        <taxon>Euteleostomi</taxon>
        <taxon>Mammalia</taxon>
        <taxon>Eutheria</taxon>
        <taxon>Laurasiatheria</taxon>
        <taxon>Chiroptera</taxon>
        <taxon>Yangochiroptera</taxon>
        <taxon>Molossidae</taxon>
        <taxon>Molossus</taxon>
    </lineage>
</organism>
<evidence type="ECO:0008006" key="5">
    <source>
        <dbReference type="Google" id="ProtNLM"/>
    </source>
</evidence>
<evidence type="ECO:0000256" key="1">
    <source>
        <dbReference type="SAM" id="Coils"/>
    </source>
</evidence>
<dbReference type="Proteomes" id="UP000550707">
    <property type="component" value="Unassembled WGS sequence"/>
</dbReference>
<dbReference type="EMBL" id="JACASF010000006">
    <property type="protein sequence ID" value="KAF6471457.1"/>
    <property type="molecule type" value="Genomic_DNA"/>
</dbReference>
<proteinExistence type="predicted"/>
<dbReference type="AlphaFoldDB" id="A0A7J8HGN1"/>
<comment type="caution">
    <text evidence="3">The sequence shown here is derived from an EMBL/GenBank/DDBJ whole genome shotgun (WGS) entry which is preliminary data.</text>
</comment>
<accession>A0A7J8HGN1</accession>
<keyword evidence="1" id="KW-0175">Coiled coil</keyword>
<dbReference type="InterPro" id="IPR032736">
    <property type="entry name" value="Hinderin"/>
</dbReference>
<name>A0A7J8HGN1_MOLMO</name>
<feature type="compositionally biased region" description="Polar residues" evidence="2">
    <location>
        <begin position="309"/>
        <end position="318"/>
    </location>
</feature>
<reference evidence="3 4" key="1">
    <citation type="journal article" date="2020" name="Nature">
        <title>Six reference-quality genomes reveal evolution of bat adaptations.</title>
        <authorList>
            <person name="Jebb D."/>
            <person name="Huang Z."/>
            <person name="Pippel M."/>
            <person name="Hughes G.M."/>
            <person name="Lavrichenko K."/>
            <person name="Devanna P."/>
            <person name="Winkler S."/>
            <person name="Jermiin L.S."/>
            <person name="Skirmuntt E.C."/>
            <person name="Katzourakis A."/>
            <person name="Burkitt-Gray L."/>
            <person name="Ray D.A."/>
            <person name="Sullivan K.A.M."/>
            <person name="Roscito J.G."/>
            <person name="Kirilenko B.M."/>
            <person name="Davalos L.M."/>
            <person name="Corthals A.P."/>
            <person name="Power M.L."/>
            <person name="Jones G."/>
            <person name="Ransome R.D."/>
            <person name="Dechmann D.K.N."/>
            <person name="Locatelli A.G."/>
            <person name="Puechmaille S.J."/>
            <person name="Fedrigo O."/>
            <person name="Jarvis E.D."/>
            <person name="Hiller M."/>
            <person name="Vernes S.C."/>
            <person name="Myers E.W."/>
            <person name="Teeling E.C."/>
        </authorList>
    </citation>
    <scope>NUCLEOTIDE SEQUENCE [LARGE SCALE GENOMIC DNA]</scope>
    <source>
        <strain evidence="3">MMolMol1</strain>
        <tissue evidence="3">Muscle</tissue>
    </source>
</reference>
<evidence type="ECO:0000313" key="4">
    <source>
        <dbReference type="Proteomes" id="UP000550707"/>
    </source>
</evidence>
<feature type="coiled-coil region" evidence="1">
    <location>
        <begin position="194"/>
        <end position="228"/>
    </location>
</feature>
<evidence type="ECO:0000313" key="3">
    <source>
        <dbReference type="EMBL" id="KAF6471457.1"/>
    </source>
</evidence>
<evidence type="ECO:0000256" key="2">
    <source>
        <dbReference type="SAM" id="MobiDB-lite"/>
    </source>
</evidence>